<dbReference type="Gene3D" id="1.10.357.10">
    <property type="entry name" value="Tetracycline Repressor, domain 2"/>
    <property type="match status" value="1"/>
</dbReference>
<dbReference type="HOGENOM" id="CLU_069356_43_2_12"/>
<dbReference type="RefSeq" id="WP_012389354.1">
    <property type="nucleotide sequence ID" value="NC_010602.1"/>
</dbReference>
<reference evidence="4 5" key="1">
    <citation type="journal article" date="2008" name="PLoS ONE">
        <title>Genome sequence of the saprophyte Leptospira biflexa provides insights into the evolution of Leptospira and the pathogenesis of leptospirosis.</title>
        <authorList>
            <person name="Picardeau M."/>
            <person name="Bulach D.M."/>
            <person name="Bouchier C."/>
            <person name="Zuerner R.L."/>
            <person name="Zidane N."/>
            <person name="Wilson P.J."/>
            <person name="Creno S."/>
            <person name="Kuczek E.S."/>
            <person name="Bommezzadri S."/>
            <person name="Davis J.C."/>
            <person name="McGrath A."/>
            <person name="Johnson M.J."/>
            <person name="Boursaux-Eude C."/>
            <person name="Seemann T."/>
            <person name="Rouy Z."/>
            <person name="Coppel R.L."/>
            <person name="Rood J.I."/>
            <person name="Lajus A."/>
            <person name="Davies J.K."/>
            <person name="Medigue C."/>
            <person name="Adler B."/>
        </authorList>
    </citation>
    <scope>NUCLEOTIDE SEQUENCE [LARGE SCALE GENOMIC DNA]</scope>
    <source>
        <strain evidence="5">Patoc 1 / ATCC 23582 / Paris</strain>
    </source>
</reference>
<dbReference type="InterPro" id="IPR025996">
    <property type="entry name" value="MT1864/Rv1816-like_C"/>
</dbReference>
<dbReference type="KEGG" id="lbi:LEPBI_I2403"/>
<protein>
    <submittedName>
        <fullName evidence="4">Putative transcriptional regulator</fullName>
    </submittedName>
</protein>
<name>B0SL00_LEPBP</name>
<dbReference type="STRING" id="456481.LEPBI_I2403"/>
<organism evidence="4 5">
    <name type="scientific">Leptospira biflexa serovar Patoc (strain Patoc 1 / ATCC 23582 / Paris)</name>
    <dbReference type="NCBI Taxonomy" id="456481"/>
    <lineage>
        <taxon>Bacteria</taxon>
        <taxon>Pseudomonadati</taxon>
        <taxon>Spirochaetota</taxon>
        <taxon>Spirochaetia</taxon>
        <taxon>Leptospirales</taxon>
        <taxon>Leptospiraceae</taxon>
        <taxon>Leptospira</taxon>
    </lineage>
</organism>
<dbReference type="BioCyc" id="LBIF456481:LEPBI_RS11865-MONOMER"/>
<keyword evidence="2" id="KW-0804">Transcription</keyword>
<dbReference type="EMBL" id="CP000786">
    <property type="protein sequence ID" value="ABZ98493.1"/>
    <property type="molecule type" value="Genomic_DNA"/>
</dbReference>
<dbReference type="OrthoDB" id="9785164at2"/>
<dbReference type="InterPro" id="IPR009057">
    <property type="entry name" value="Homeodomain-like_sf"/>
</dbReference>
<proteinExistence type="predicted"/>
<dbReference type="InterPro" id="IPR036271">
    <property type="entry name" value="Tet_transcr_reg_TetR-rel_C_sf"/>
</dbReference>
<evidence type="ECO:0000313" key="5">
    <source>
        <dbReference type="Proteomes" id="UP000001847"/>
    </source>
</evidence>
<evidence type="ECO:0000256" key="1">
    <source>
        <dbReference type="ARBA" id="ARBA00023015"/>
    </source>
</evidence>
<dbReference type="Proteomes" id="UP000001847">
    <property type="component" value="Chromosome I"/>
</dbReference>
<dbReference type="Pfam" id="PF13305">
    <property type="entry name" value="TetR_C_33"/>
    <property type="match status" value="1"/>
</dbReference>
<evidence type="ECO:0000259" key="3">
    <source>
        <dbReference type="Pfam" id="PF13305"/>
    </source>
</evidence>
<dbReference type="Gene3D" id="1.10.10.60">
    <property type="entry name" value="Homeodomain-like"/>
    <property type="match status" value="1"/>
</dbReference>
<accession>B0SL00</accession>
<sequence>MAKKIKSKLGRPKKGQTQINRSLVLDLAWDTIQKVGFSDFRLSTLAEVLGIRTPSLYNHVTDINDIFREMKKRALRLLGDRLEAVSKLTVGNSGRISQFLKTYRGFSKDFPHMYPLVIVSTELDPELKVLGDRILQLSLDAFQMANLDKENIHKIRIIRSFVHGFIDLEREGGFGRKESIEESFQKLTESLETGKLW</sequence>
<keyword evidence="5" id="KW-1185">Reference proteome</keyword>
<feature type="domain" description="HTH-type transcriptional regulator MT1864/Rv1816-like C-terminal" evidence="3">
    <location>
        <begin position="98"/>
        <end position="190"/>
    </location>
</feature>
<dbReference type="SUPFAM" id="SSF46689">
    <property type="entry name" value="Homeodomain-like"/>
    <property type="match status" value="1"/>
</dbReference>
<dbReference type="AlphaFoldDB" id="B0SL00"/>
<dbReference type="SUPFAM" id="SSF48498">
    <property type="entry name" value="Tetracyclin repressor-like, C-terminal domain"/>
    <property type="match status" value="1"/>
</dbReference>
<keyword evidence="1" id="KW-0805">Transcription regulation</keyword>
<evidence type="ECO:0000256" key="2">
    <source>
        <dbReference type="ARBA" id="ARBA00023163"/>
    </source>
</evidence>
<evidence type="ECO:0000313" key="4">
    <source>
        <dbReference type="EMBL" id="ABZ98493.1"/>
    </source>
</evidence>
<gene>
    <name evidence="4" type="ordered locus">LEPBI_I2403</name>
</gene>